<evidence type="ECO:0000313" key="4">
    <source>
        <dbReference type="Proteomes" id="UP000053617"/>
    </source>
</evidence>
<organism evidence="3 4">
    <name type="scientific">Rhinocladiella mackenziei CBS 650.93</name>
    <dbReference type="NCBI Taxonomy" id="1442369"/>
    <lineage>
        <taxon>Eukaryota</taxon>
        <taxon>Fungi</taxon>
        <taxon>Dikarya</taxon>
        <taxon>Ascomycota</taxon>
        <taxon>Pezizomycotina</taxon>
        <taxon>Eurotiomycetes</taxon>
        <taxon>Chaetothyriomycetidae</taxon>
        <taxon>Chaetothyriales</taxon>
        <taxon>Herpotrichiellaceae</taxon>
        <taxon>Rhinocladiella</taxon>
    </lineage>
</organism>
<dbReference type="PANTHER" id="PTHR28083">
    <property type="entry name" value="GOOD FOR FULL DBP5 ACTIVITY PROTEIN 2"/>
    <property type="match status" value="1"/>
</dbReference>
<dbReference type="STRING" id="1442369.A0A0D2JAV8"/>
<evidence type="ECO:0000256" key="1">
    <source>
        <dbReference type="SAM" id="MobiDB-lite"/>
    </source>
</evidence>
<keyword evidence="4" id="KW-1185">Reference proteome</keyword>
<feature type="region of interest" description="Disordered" evidence="1">
    <location>
        <begin position="1"/>
        <end position="78"/>
    </location>
</feature>
<dbReference type="GO" id="GO:0005634">
    <property type="term" value="C:nucleus"/>
    <property type="evidence" value="ECO:0007669"/>
    <property type="project" value="TreeGrafter"/>
</dbReference>
<dbReference type="InterPro" id="IPR040151">
    <property type="entry name" value="Gfd2/YDR514C-like"/>
</dbReference>
<dbReference type="OrthoDB" id="5953249at2759"/>
<proteinExistence type="predicted"/>
<feature type="domain" description="Gfd2/YDR514C-like C-terminal" evidence="2">
    <location>
        <begin position="404"/>
        <end position="505"/>
    </location>
</feature>
<dbReference type="GeneID" id="25292291"/>
<accession>A0A0D2JAV8</accession>
<dbReference type="InterPro" id="IPR012337">
    <property type="entry name" value="RNaseH-like_sf"/>
</dbReference>
<dbReference type="InterPro" id="IPR048519">
    <property type="entry name" value="Gfd2/YDR514C-like_C"/>
</dbReference>
<feature type="region of interest" description="Disordered" evidence="1">
    <location>
        <begin position="801"/>
        <end position="825"/>
    </location>
</feature>
<feature type="region of interest" description="Disordered" evidence="1">
    <location>
        <begin position="704"/>
        <end position="764"/>
    </location>
</feature>
<feature type="compositionally biased region" description="Polar residues" evidence="1">
    <location>
        <begin position="743"/>
        <end position="761"/>
    </location>
</feature>
<feature type="compositionally biased region" description="Basic and acidic residues" evidence="1">
    <location>
        <begin position="30"/>
        <end position="44"/>
    </location>
</feature>
<evidence type="ECO:0000259" key="2">
    <source>
        <dbReference type="Pfam" id="PF21762"/>
    </source>
</evidence>
<feature type="region of interest" description="Disordered" evidence="1">
    <location>
        <begin position="511"/>
        <end position="542"/>
    </location>
</feature>
<reference evidence="3 4" key="1">
    <citation type="submission" date="2015-01" db="EMBL/GenBank/DDBJ databases">
        <title>The Genome Sequence of Rhinocladiella mackenzie CBS 650.93.</title>
        <authorList>
            <consortium name="The Broad Institute Genomics Platform"/>
            <person name="Cuomo C."/>
            <person name="de Hoog S."/>
            <person name="Gorbushina A."/>
            <person name="Stielow B."/>
            <person name="Teixiera M."/>
            <person name="Abouelleil A."/>
            <person name="Chapman S.B."/>
            <person name="Priest M."/>
            <person name="Young S.K."/>
            <person name="Wortman J."/>
            <person name="Nusbaum C."/>
            <person name="Birren B."/>
        </authorList>
    </citation>
    <scope>NUCLEOTIDE SEQUENCE [LARGE SCALE GENOMIC DNA]</scope>
    <source>
        <strain evidence="3 4">CBS 650.93</strain>
    </source>
</reference>
<dbReference type="SUPFAM" id="SSF53098">
    <property type="entry name" value="Ribonuclease H-like"/>
    <property type="match status" value="1"/>
</dbReference>
<feature type="domain" description="Gfd2/YDR514C-like C-terminal" evidence="2">
    <location>
        <begin position="576"/>
        <end position="686"/>
    </location>
</feature>
<evidence type="ECO:0000313" key="3">
    <source>
        <dbReference type="EMBL" id="KIX06245.1"/>
    </source>
</evidence>
<dbReference type="AlphaFoldDB" id="A0A0D2JAV8"/>
<name>A0A0D2JAV8_9EURO</name>
<dbReference type="RefSeq" id="XP_013273381.1">
    <property type="nucleotide sequence ID" value="XM_013417927.1"/>
</dbReference>
<dbReference type="VEuPathDB" id="FungiDB:Z518_04220"/>
<dbReference type="Proteomes" id="UP000053617">
    <property type="component" value="Unassembled WGS sequence"/>
</dbReference>
<dbReference type="Pfam" id="PF21762">
    <property type="entry name" value="DEDDh_C"/>
    <property type="match status" value="2"/>
</dbReference>
<gene>
    <name evidence="3" type="ORF">Z518_04220</name>
</gene>
<dbReference type="PANTHER" id="PTHR28083:SF1">
    <property type="entry name" value="GOOD FOR FULL DBP5 ACTIVITY PROTEIN 2"/>
    <property type="match status" value="1"/>
</dbReference>
<dbReference type="EMBL" id="KN847477">
    <property type="protein sequence ID" value="KIX06245.1"/>
    <property type="molecule type" value="Genomic_DNA"/>
</dbReference>
<sequence length="825" mass="92404">METTPRDRLGQLFANQPRPSLPIPGQPHFSEMELDQKKAMDQNPRRLTSIAQYPRQVKSRPQPPRNVDCLTSSDDDDDDYVSAFKQKPSMKIPAKQEQGPLEYVANGKKSSKYETNDNMLQSRVSESDDHLPTSNTKGHPVTGRFCLFTLAAKFPYKYMNDSHDRVSRHFFAANKFYDRTWDLYVAYSFANVLPVSGDLYTNIRRSYYLEPPYTLGGKPILLIPYAQAEQLIHEIGQTFQIAVSVPKFPFTLTFYDDGTPQPTFLGTSRSRSEVGDLQASIPPTPMDHGECPPDAVPDVQQKFDDFKEKCRTVLAANRRKGAVAKKKKEDDRLLSIQDWYKQLRRAQRYLGLRPKSGNIEPPDPNRSWTEQGEFRLPQLNKAHIVLDPLNVHDIAPFPPEKEPVIISIDVEAYERAHNIITEVGVSTLDTLDLVQIPPGPGGRNWINQIRSRHFRIKGRQHLINKDFCIGNPDAFQFGRSEFVDISQAAAMVDSCFEWPFSVKYKHAGLEDPWSTEPANPTADGAVPKEHSLDSGGVKNGPTNKEEYEAANRAAVTSVMEGILPIPDRQNPEEPQLGPRERNIILVGHDIRGDLDYLKVLGSQIFTPSRATYPIAAMEMMGPGEGHAKTLASIVEALDTAPLYRVLKKETQNRNLGSILVDLGLRCYFLHNSGNDARYTLEALIAMTVKARLEDDEHPKVENVRAKQFPDMEWSTAQPTSHDVGQPEGPGECEKRPPPPLSKSDVQASESAVLTNNGTPGTRNKEDLDVFEAAILASADSNASPLRQRDGEIVAIAERLKLGPNVNDEEPDGPPQNGWDSWDGKW</sequence>
<dbReference type="HOGENOM" id="CLU_016815_1_0_1"/>
<protein>
    <recommendedName>
        <fullName evidence="2">Gfd2/YDR514C-like C-terminal domain-containing protein</fullName>
    </recommendedName>
</protein>